<organism evidence="2 3">
    <name type="scientific">Hathewaya histolytica</name>
    <name type="common">Clostridium histolyticum</name>
    <dbReference type="NCBI Taxonomy" id="1498"/>
    <lineage>
        <taxon>Bacteria</taxon>
        <taxon>Bacillati</taxon>
        <taxon>Bacillota</taxon>
        <taxon>Clostridia</taxon>
        <taxon>Eubacteriales</taxon>
        <taxon>Clostridiaceae</taxon>
        <taxon>Hathewaya</taxon>
    </lineage>
</organism>
<dbReference type="InterPro" id="IPR036013">
    <property type="entry name" value="Band_7/SPFH_dom_sf"/>
</dbReference>
<dbReference type="Gene3D" id="3.30.479.30">
    <property type="entry name" value="Band 7 domain"/>
    <property type="match status" value="1"/>
</dbReference>
<dbReference type="RefSeq" id="WP_138209986.1">
    <property type="nucleotide sequence ID" value="NZ_CBCRUQ010000017.1"/>
</dbReference>
<evidence type="ECO:0000259" key="1">
    <source>
        <dbReference type="Pfam" id="PF01145"/>
    </source>
</evidence>
<dbReference type="GO" id="GO:0016020">
    <property type="term" value="C:membrane"/>
    <property type="evidence" value="ECO:0007669"/>
    <property type="project" value="InterPro"/>
</dbReference>
<dbReference type="SUPFAM" id="SSF117892">
    <property type="entry name" value="Band 7/SPFH domain"/>
    <property type="match status" value="1"/>
</dbReference>
<dbReference type="CDD" id="cd03401">
    <property type="entry name" value="SPFH_prohibitin"/>
    <property type="match status" value="1"/>
</dbReference>
<sequence length="285" mass="32009">MKSKRLGAIVSAVVIGFCVIIGVKSAEIIKPGYVGIVYSMNGGVQNKVLTQGLKFTSPIKSVKQYSVATEQAFLSKDKREGSEDDDSFIIPTKDGKTVNVDLEFAYHFDSEKLPKTFTRFKGQSGKDIEKTFIRGKMKSWASEVSSNFSVIDIYGEQRGRLNKEMLEYSKKKFDEYGIVIDSVNFPRIGLDNETEKAIQNRINSQQKLEQSKIERDKSKIEAEKKKIEAQADADAKLIKANSEAQANKKLQESLTPTIVEYKKIEKWDGKMPQVQGGNAILDMKK</sequence>
<dbReference type="Proteomes" id="UP000308489">
    <property type="component" value="Chromosome 1"/>
</dbReference>
<protein>
    <submittedName>
        <fullName evidence="2">Spfh domain / band 7 family protein</fullName>
    </submittedName>
</protein>
<dbReference type="OrthoDB" id="9812991at2"/>
<gene>
    <name evidence="2" type="ORF">NCTC503_01316</name>
</gene>
<dbReference type="PANTHER" id="PTHR23222:SF0">
    <property type="entry name" value="PROHIBITIN 1"/>
    <property type="match status" value="1"/>
</dbReference>
<dbReference type="Pfam" id="PF01145">
    <property type="entry name" value="Band_7"/>
    <property type="match status" value="1"/>
</dbReference>
<keyword evidence="3" id="KW-1185">Reference proteome</keyword>
<dbReference type="EMBL" id="LR590481">
    <property type="protein sequence ID" value="VTQ88952.1"/>
    <property type="molecule type" value="Genomic_DNA"/>
</dbReference>
<dbReference type="PANTHER" id="PTHR23222">
    <property type="entry name" value="PROHIBITIN"/>
    <property type="match status" value="1"/>
</dbReference>
<accession>A0A4U9RB98</accession>
<proteinExistence type="predicted"/>
<dbReference type="AlphaFoldDB" id="A0A4U9RB98"/>
<evidence type="ECO:0000313" key="3">
    <source>
        <dbReference type="Proteomes" id="UP000308489"/>
    </source>
</evidence>
<name>A0A4U9RB98_HATHI</name>
<reference evidence="2 3" key="1">
    <citation type="submission" date="2019-05" db="EMBL/GenBank/DDBJ databases">
        <authorList>
            <consortium name="Pathogen Informatics"/>
        </authorList>
    </citation>
    <scope>NUCLEOTIDE SEQUENCE [LARGE SCALE GENOMIC DNA]</scope>
    <source>
        <strain evidence="2 3">NCTC503</strain>
    </source>
</reference>
<evidence type="ECO:0000313" key="2">
    <source>
        <dbReference type="EMBL" id="VTQ88952.1"/>
    </source>
</evidence>
<feature type="domain" description="Band 7" evidence="1">
    <location>
        <begin position="28"/>
        <end position="215"/>
    </location>
</feature>
<dbReference type="InterPro" id="IPR000163">
    <property type="entry name" value="Prohibitin"/>
</dbReference>
<dbReference type="KEGG" id="hhw:NCTC503_01316"/>
<dbReference type="InterPro" id="IPR001107">
    <property type="entry name" value="Band_7"/>
</dbReference>